<evidence type="ECO:0000256" key="1">
    <source>
        <dbReference type="SAM" id="MobiDB-lite"/>
    </source>
</evidence>
<gene>
    <name evidence="2" type="ORF">PT974_11473</name>
</gene>
<reference evidence="2 3" key="1">
    <citation type="submission" date="2024-01" db="EMBL/GenBank/DDBJ databases">
        <title>Complete genome of Cladobotryum mycophilum ATHUM6906.</title>
        <authorList>
            <person name="Christinaki A.C."/>
            <person name="Myridakis A.I."/>
            <person name="Kouvelis V.N."/>
        </authorList>
    </citation>
    <scope>NUCLEOTIDE SEQUENCE [LARGE SCALE GENOMIC DNA]</scope>
    <source>
        <strain evidence="2 3">ATHUM6906</strain>
    </source>
</reference>
<evidence type="ECO:0008006" key="4">
    <source>
        <dbReference type="Google" id="ProtNLM"/>
    </source>
</evidence>
<comment type="caution">
    <text evidence="2">The sequence shown here is derived from an EMBL/GenBank/DDBJ whole genome shotgun (WGS) entry which is preliminary data.</text>
</comment>
<proteinExistence type="predicted"/>
<protein>
    <recommendedName>
        <fullName evidence="4">F-box domain-containing protein</fullName>
    </recommendedName>
</protein>
<keyword evidence="3" id="KW-1185">Reference proteome</keyword>
<accession>A0ABR0S6A5</accession>
<organism evidence="2 3">
    <name type="scientific">Cladobotryum mycophilum</name>
    <dbReference type="NCBI Taxonomy" id="491253"/>
    <lineage>
        <taxon>Eukaryota</taxon>
        <taxon>Fungi</taxon>
        <taxon>Dikarya</taxon>
        <taxon>Ascomycota</taxon>
        <taxon>Pezizomycotina</taxon>
        <taxon>Sordariomycetes</taxon>
        <taxon>Hypocreomycetidae</taxon>
        <taxon>Hypocreales</taxon>
        <taxon>Hypocreaceae</taxon>
        <taxon>Cladobotryum</taxon>
    </lineage>
</organism>
<dbReference type="Proteomes" id="UP001338125">
    <property type="component" value="Unassembled WGS sequence"/>
</dbReference>
<feature type="compositionally biased region" description="Polar residues" evidence="1">
    <location>
        <begin position="500"/>
        <end position="518"/>
    </location>
</feature>
<evidence type="ECO:0000313" key="2">
    <source>
        <dbReference type="EMBL" id="KAK5987346.1"/>
    </source>
</evidence>
<sequence>MDRLPSELIDAILQQCVYAGPKNAVLELRLVCRIFDRILKPFVCRTLELEFSRLSKTSRLPRPQTDALQTIGYHCKSLYIDLMVLRDDLEVDFLHTVFARVPWMTDFCHTLQTSYCMNELSFTELEYYRAVEDLLFNCRDVERLRLNLPFQLVGRHCNAATIILANTFKALATRPEEDSAEMKILVLENVTDIAICHLWMNPSDVMNIMVALSVLEHLVITLRRHETEPQRVSMFGSCFWNLIEHASHLKSLCLVGMDHDDRPPRGLKQTRFWQMPLDEWRARSLPAPRVLQSNLTCLELKRVEVSADVLLQAAEEFGPSLQELYLNEVYLKTEQVGTWNADATKVLWIGLPNERPVEDCQWIATALRSAAPNLRVCRASFLAYDHYLNDDVANNKPEFDLIDPCGLGRSVSQRFVEIVMGIRQPNTPSGDIERPRAIRVTDYDTNAYQTAVENTTSRWQRSIDGVFTNCNPNTLDELHYIAETACKGMNEIHRRRNESSEGTSMANEYTDNLLSTPPSLDEAQ</sequence>
<feature type="region of interest" description="Disordered" evidence="1">
    <location>
        <begin position="494"/>
        <end position="524"/>
    </location>
</feature>
<name>A0ABR0S6A5_9HYPO</name>
<evidence type="ECO:0000313" key="3">
    <source>
        <dbReference type="Proteomes" id="UP001338125"/>
    </source>
</evidence>
<dbReference type="EMBL" id="JAVFKD010000016">
    <property type="protein sequence ID" value="KAK5987346.1"/>
    <property type="molecule type" value="Genomic_DNA"/>
</dbReference>